<feature type="transmembrane region" description="Helical" evidence="1">
    <location>
        <begin position="84"/>
        <end position="109"/>
    </location>
</feature>
<evidence type="ECO:0000256" key="1">
    <source>
        <dbReference type="SAM" id="Phobius"/>
    </source>
</evidence>
<dbReference type="EMBL" id="SOGQ01000057">
    <property type="protein sequence ID" value="TFC97754.1"/>
    <property type="molecule type" value="Genomic_DNA"/>
</dbReference>
<proteinExistence type="predicted"/>
<name>A0ABY2IYZ5_9MICO</name>
<keyword evidence="1" id="KW-1133">Transmembrane helix</keyword>
<sequence length="119" mass="12469">MSDRQMTSYPQQIIYQQVIKPPTNGMAVTSLVLGIVAIVTGIWIPIPILGLVMMFLAFLPAVLAVIFGHVGLRNATRLGGIGRGASLTGLILGYVTLGLSVITTFLWIVTAAAASSSGQ</sequence>
<comment type="caution">
    <text evidence="2">The sequence shown here is derived from an EMBL/GenBank/DDBJ whole genome shotgun (WGS) entry which is preliminary data.</text>
</comment>
<keyword evidence="1" id="KW-0472">Membrane</keyword>
<accession>A0ABY2IYZ5</accession>
<evidence type="ECO:0000313" key="2">
    <source>
        <dbReference type="EMBL" id="TFC97754.1"/>
    </source>
</evidence>
<dbReference type="RefSeq" id="WP_134431346.1">
    <property type="nucleotide sequence ID" value="NZ_SOGQ01000057.1"/>
</dbReference>
<gene>
    <name evidence="2" type="ORF">E3T28_11790</name>
</gene>
<organism evidence="2 3">
    <name type="scientific">Cryobacterium sinapicolor</name>
    <dbReference type="NCBI Taxonomy" id="1259236"/>
    <lineage>
        <taxon>Bacteria</taxon>
        <taxon>Bacillati</taxon>
        <taxon>Actinomycetota</taxon>
        <taxon>Actinomycetes</taxon>
        <taxon>Micrococcales</taxon>
        <taxon>Microbacteriaceae</taxon>
        <taxon>Cryobacterium</taxon>
    </lineage>
</organism>
<evidence type="ECO:0000313" key="3">
    <source>
        <dbReference type="Proteomes" id="UP000297853"/>
    </source>
</evidence>
<feature type="transmembrane region" description="Helical" evidence="1">
    <location>
        <begin position="26"/>
        <end position="46"/>
    </location>
</feature>
<keyword evidence="1" id="KW-0812">Transmembrane</keyword>
<feature type="transmembrane region" description="Helical" evidence="1">
    <location>
        <begin position="52"/>
        <end position="72"/>
    </location>
</feature>
<reference evidence="2 3" key="1">
    <citation type="submission" date="2019-03" db="EMBL/GenBank/DDBJ databases">
        <title>Genomics of glacier-inhabiting Cryobacterium strains.</title>
        <authorList>
            <person name="Liu Q."/>
            <person name="Xin Y.-H."/>
        </authorList>
    </citation>
    <scope>NUCLEOTIDE SEQUENCE [LARGE SCALE GENOMIC DNA]</scope>
    <source>
        <strain evidence="2 3">TMT1-23-1</strain>
    </source>
</reference>
<protein>
    <submittedName>
        <fullName evidence="2">DUF4190 domain-containing protein</fullName>
    </submittedName>
</protein>
<dbReference type="Proteomes" id="UP000297853">
    <property type="component" value="Unassembled WGS sequence"/>
</dbReference>
<keyword evidence="3" id="KW-1185">Reference proteome</keyword>